<comment type="similarity">
    <text evidence="3">Belongs to the sorting nexin family.</text>
</comment>
<organism evidence="17">
    <name type="scientific">Pneumocystis jirovecii</name>
    <name type="common">Human pneumocystis pneumonia agent</name>
    <dbReference type="NCBI Taxonomy" id="42068"/>
    <lineage>
        <taxon>Eukaryota</taxon>
        <taxon>Fungi</taxon>
        <taxon>Dikarya</taxon>
        <taxon>Ascomycota</taxon>
        <taxon>Taphrinomycotina</taxon>
        <taxon>Pneumocystomycetes</taxon>
        <taxon>Pneumocystaceae</taxon>
        <taxon>Pneumocystis</taxon>
    </lineage>
</organism>
<dbReference type="FunFam" id="3.40.50.150:FF:000060">
    <property type="entry name" value="tRNA (guanine-N(7)-)-methyltransferase"/>
    <property type="match status" value="1"/>
</dbReference>
<dbReference type="InterPro" id="IPR036305">
    <property type="entry name" value="RGS_sf"/>
</dbReference>
<dbReference type="EC" id="2.1.1.33" evidence="12"/>
<dbReference type="InterPro" id="IPR001683">
    <property type="entry name" value="PX_dom"/>
</dbReference>
<dbReference type="PANTHER" id="PTHR22775">
    <property type="entry name" value="SORTING NEXIN"/>
    <property type="match status" value="1"/>
</dbReference>
<keyword evidence="7 12" id="KW-0949">S-adenosyl-L-methionine</keyword>
<evidence type="ECO:0000256" key="12">
    <source>
        <dbReference type="HAMAP-Rule" id="MF_03055"/>
    </source>
</evidence>
<comment type="subunit">
    <text evidence="12">Forms a complex with TRM82.</text>
</comment>
<dbReference type="SMART" id="SM00312">
    <property type="entry name" value="PX"/>
    <property type="match status" value="1"/>
</dbReference>
<feature type="binding site" evidence="12">
    <location>
        <begin position="129"/>
        <end position="130"/>
    </location>
    <ligand>
        <name>S-adenosyl-L-methionine</name>
        <dbReference type="ChEBI" id="CHEBI:59789"/>
    </ligand>
</feature>
<dbReference type="InterPro" id="IPR003358">
    <property type="entry name" value="tRNA_(Gua-N-7)_MeTrfase_Trmb"/>
</dbReference>
<dbReference type="PROSITE" id="PS50132">
    <property type="entry name" value="RGS"/>
    <property type="match status" value="1"/>
</dbReference>
<feature type="domain" description="PXA" evidence="15">
    <location>
        <begin position="294"/>
        <end position="460"/>
    </location>
</feature>
<dbReference type="InterPro" id="IPR044926">
    <property type="entry name" value="RGS_subdomain_2"/>
</dbReference>
<dbReference type="PROSITE" id="PS51625">
    <property type="entry name" value="SAM_MT_TRMB"/>
    <property type="match status" value="1"/>
</dbReference>
<dbReference type="Gene3D" id="3.40.50.150">
    <property type="entry name" value="Vaccinia Virus protein VP39"/>
    <property type="match status" value="1"/>
</dbReference>
<evidence type="ECO:0000256" key="8">
    <source>
        <dbReference type="ARBA" id="ARBA00022694"/>
    </source>
</evidence>
<dbReference type="SMART" id="SM00315">
    <property type="entry name" value="RGS"/>
    <property type="match status" value="1"/>
</dbReference>
<comment type="similarity">
    <text evidence="12">Belongs to the class I-like SAM-binding methyltransferase superfamily. TrmB family.</text>
</comment>
<gene>
    <name evidence="12" type="primary">TRM8</name>
    <name evidence="16" type="ORF">PNEJI1_002806</name>
</gene>
<dbReference type="GO" id="GO:0035091">
    <property type="term" value="F:phosphatidylinositol binding"/>
    <property type="evidence" value="ECO:0007669"/>
    <property type="project" value="InterPro"/>
</dbReference>
<evidence type="ECO:0000256" key="7">
    <source>
        <dbReference type="ARBA" id="ARBA00022691"/>
    </source>
</evidence>
<dbReference type="InterPro" id="IPR013937">
    <property type="entry name" value="Sorting_nexin_C"/>
</dbReference>
<evidence type="ECO:0000256" key="10">
    <source>
        <dbReference type="ARBA" id="ARBA00023242"/>
    </source>
</evidence>
<protein>
    <recommendedName>
        <fullName evidence="12">tRNA (guanine-N(7)-)-methyltransferase</fullName>
        <ecNumber evidence="12">2.1.1.33</ecNumber>
    </recommendedName>
    <alternativeName>
        <fullName evidence="12">Transfer RNA methyltransferase 8</fullName>
    </alternativeName>
    <alternativeName>
        <fullName evidence="12">tRNA (guanine(46)-N(7))-methyltransferase</fullName>
    </alternativeName>
    <alternativeName>
        <fullName evidence="12">tRNA(m7G46)-methyltransferase</fullName>
    </alternativeName>
</protein>
<dbReference type="Proteomes" id="UP000010422">
    <property type="component" value="Unassembled WGS sequence"/>
</dbReference>
<dbReference type="Gene3D" id="1.10.167.10">
    <property type="entry name" value="Regulator of G-protein Signalling 4, domain 2"/>
    <property type="match status" value="1"/>
</dbReference>
<keyword evidence="5 12" id="KW-0489">Methyltransferase</keyword>
<dbReference type="PROSITE" id="PS50195">
    <property type="entry name" value="PX"/>
    <property type="match status" value="1"/>
</dbReference>
<comment type="catalytic activity">
    <reaction evidence="1 12">
        <text>guanosine(46) in tRNA + S-adenosyl-L-methionine = N(7)-methylguanosine(46) in tRNA + S-adenosyl-L-homocysteine</text>
        <dbReference type="Rhea" id="RHEA:42708"/>
        <dbReference type="Rhea" id="RHEA-COMP:10188"/>
        <dbReference type="Rhea" id="RHEA-COMP:10189"/>
        <dbReference type="ChEBI" id="CHEBI:57856"/>
        <dbReference type="ChEBI" id="CHEBI:59789"/>
        <dbReference type="ChEBI" id="CHEBI:74269"/>
        <dbReference type="ChEBI" id="CHEBI:74480"/>
        <dbReference type="EC" id="2.1.1.33"/>
    </reaction>
</comment>
<comment type="subcellular location">
    <subcellularLocation>
        <location evidence="2 12">Nucleus</location>
    </subcellularLocation>
</comment>
<feature type="active site" evidence="12">
    <location>
        <position position="152"/>
    </location>
</feature>
<dbReference type="Pfam" id="PF02390">
    <property type="entry name" value="Methyltransf_4"/>
    <property type="match status" value="1"/>
</dbReference>
<dbReference type="VEuPathDB" id="FungiDB:PNEJI1_002806"/>
<dbReference type="FunCoup" id="L0PCI0">
    <property type="interactions" value="304"/>
</dbReference>
<evidence type="ECO:0000256" key="5">
    <source>
        <dbReference type="ARBA" id="ARBA00022603"/>
    </source>
</evidence>
<feature type="domain" description="PX" evidence="14">
    <location>
        <begin position="984"/>
        <end position="1102"/>
    </location>
</feature>
<dbReference type="InterPro" id="IPR003114">
    <property type="entry name" value="Phox_assoc"/>
</dbReference>
<evidence type="ECO:0000256" key="6">
    <source>
        <dbReference type="ARBA" id="ARBA00022679"/>
    </source>
</evidence>
<dbReference type="SMART" id="SM00313">
    <property type="entry name" value="PXA"/>
    <property type="match status" value="1"/>
</dbReference>
<evidence type="ECO:0000256" key="2">
    <source>
        <dbReference type="ARBA" id="ARBA00004123"/>
    </source>
</evidence>
<accession>L0PCI0</accession>
<feature type="domain" description="RGS" evidence="13">
    <location>
        <begin position="593"/>
        <end position="736"/>
    </location>
</feature>
<evidence type="ECO:0000256" key="3">
    <source>
        <dbReference type="ARBA" id="ARBA00010883"/>
    </source>
</evidence>
<dbReference type="HAMAP" id="MF_03055">
    <property type="entry name" value="tRNA_methyltr_TrmB_euk"/>
    <property type="match status" value="1"/>
</dbReference>
<dbReference type="STRING" id="1209962.L0PCI0"/>
<dbReference type="Pfam" id="PF08628">
    <property type="entry name" value="Nexin_C"/>
    <property type="match status" value="1"/>
</dbReference>
<dbReference type="InterPro" id="IPR025763">
    <property type="entry name" value="Trm8_euk"/>
</dbReference>
<dbReference type="SUPFAM" id="SSF64268">
    <property type="entry name" value="PX domain"/>
    <property type="match status" value="1"/>
</dbReference>
<dbReference type="GO" id="GO:0000049">
    <property type="term" value="F:tRNA binding"/>
    <property type="evidence" value="ECO:0007669"/>
    <property type="project" value="UniProtKB-UniRule"/>
</dbReference>
<feature type="binding site" evidence="12">
    <location>
        <position position="149"/>
    </location>
    <ligand>
        <name>S-adenosyl-L-methionine</name>
        <dbReference type="ChEBI" id="CHEBI:59789"/>
    </ligand>
</feature>
<dbReference type="PANTHER" id="PTHR22775:SF3">
    <property type="entry name" value="SORTING NEXIN-13"/>
    <property type="match status" value="1"/>
</dbReference>
<dbReference type="EMBL" id="CAKM01000234">
    <property type="protein sequence ID" value="CCJ30101.1"/>
    <property type="molecule type" value="Genomic_DNA"/>
</dbReference>
<dbReference type="Pfam" id="PF02194">
    <property type="entry name" value="PXA"/>
    <property type="match status" value="1"/>
</dbReference>
<dbReference type="CDD" id="cd02440">
    <property type="entry name" value="AdoMet_MTases"/>
    <property type="match status" value="1"/>
</dbReference>
<keyword evidence="6 12" id="KW-0808">Transferase</keyword>
<sequence>MTFEEGKKRKKRQEHVYDEIPRVILAKSTLECIFRSSSRLVISPYVMDWSVHFPDVDFKKTGKKVEILDVGCGFGGLLIALSTVYPDLLILGMEIRMQVTQYVQNKIVALRHQFSENKAYRNISVIRMNAMKFLPNFFCRHQLSKMFFCFPDPHFKKSKHKARIITFTLLTEYAFILRPQGIIYTITDVEDLHNWMVAHLDHHPLFQRLSQQELDHDPCVAIMASQTEEGKKVSRNNGKKIIASSKYLKRSRVRDYTEVIKPLAFTKPSEWIKAVEAYEKEMSTDNLRLPIHDSQLISEAFDKIITLIIRDFVMRWYKEIAPHGTFPIVVEKTIRYSLIQLGNRMKNIDIGDVIVRKIIPIITSHIAEFSVADAKVQHLGLKQNLTDLTELNLAVAKKYNNGKLHPAVTFFSFRKCDLSERSSQKTVREIISCGVLSPIIELLIDPDILNQLIETISSSIIRERKKIKHIRDVLKKHSIYEKIEKQKYTPKFSLNDKMFERYIRFIKHCNNLSNLRRMRNALALENHKFQSNINSNKHDSHNNYSIEGALAKFQKSKYYLEKQIGMLTGNINSDYSGFVLQTPEVLFAQKDVKLIEILHNVSGLSYFMEFMDQKNRIVLVQFWLVVNGLNNPFDHDISSKNDPLGAISIFPENINVRLSYKEDVSTVFETYFSENLLNISEENKNIVKEFIELPDMPEKYHNAKIVLSKIQNEVFEIMQEKDLPGFIKSEIFLKYLTTITEETSKNFKDTSQNHIYDNTSTKTYMTPDFNSEYNSNSTLSIPSTQNSKKGTCTNNDIDFDILQEVETVLNDIIDSDDDNQRKCKTDTNTKNADLSGNSSKISLDCLKKSLTTESSDSNSFDNYLYSTDKKVRAPLFEESEQLDIDLSYDNQNIDDLTDADIHHASPGDLTLSEAIDNISLEIDSLISEESVLSSLIKKAELTNSVSELKIFKKSIKTIQSEIHRKKYQRQQYIIQENDNLLYGRSKISIPTVTIGLEMDGSEYTLYIIEIQKFDSSKVVTAGWILGRRYSEFFHLHQRLKAHFPKVRNIELPKKSVVLKMQKSFIEGRRVMLEKYLQTLLQIPEVCASKELRIFLSQQNSTLPSLQKDPDSTSYSDPREIIGYIFKYFSEGVDDLPLNSSFIDNFSETNLNILDAITIKENNKPPVNQQTQNLKVLENDATAFTKPVCDLFLEIFDLKKSNNWLKGRAIIIILQQLLGGAIERKLRETLRQAFEEQSILNILEVLRNTLWPNGVLIKNRPLRSYEEKIKTRLEAGFLFSAIFPSSFCSI</sequence>
<evidence type="ECO:0000259" key="13">
    <source>
        <dbReference type="PROSITE" id="PS50132"/>
    </source>
</evidence>
<reference evidence="16 17" key="1">
    <citation type="journal article" date="2012" name="MBio">
        <title>De novo assembly of the Pneumocystis jirovecii genome from a single bronchoalveolar lavage fluid specimen from a patient.</title>
        <authorList>
            <person name="Cisse O.H."/>
            <person name="Pagni M."/>
            <person name="Hauser P.M."/>
        </authorList>
    </citation>
    <scope>NUCLEOTIDE SEQUENCE [LARGE SCALE GENOMIC DNA]</scope>
    <source>
        <strain evidence="16 17">SE8</strain>
    </source>
</reference>
<name>L0PCI0_PNEJI</name>
<feature type="binding site" evidence="12">
    <location>
        <begin position="227"/>
        <end position="229"/>
    </location>
    <ligand>
        <name>S-adenosyl-L-methionine</name>
        <dbReference type="ChEBI" id="CHEBI:59789"/>
    </ligand>
</feature>
<dbReference type="GO" id="GO:0008176">
    <property type="term" value="F:tRNA (guanine(46)-N7)-methyltransferase activity"/>
    <property type="evidence" value="ECO:0007669"/>
    <property type="project" value="UniProtKB-UniRule"/>
</dbReference>
<evidence type="ECO:0000256" key="1">
    <source>
        <dbReference type="ARBA" id="ARBA00000142"/>
    </source>
</evidence>
<keyword evidence="10 12" id="KW-0539">Nucleus</keyword>
<dbReference type="SUPFAM" id="SSF53335">
    <property type="entry name" value="S-adenosyl-L-methionine-dependent methyltransferases"/>
    <property type="match status" value="1"/>
</dbReference>
<dbReference type="SUPFAM" id="SSF48097">
    <property type="entry name" value="Regulator of G-protein signaling, RGS"/>
    <property type="match status" value="1"/>
</dbReference>
<dbReference type="NCBIfam" id="TIGR00091">
    <property type="entry name" value="tRNA (guanosine(46)-N7)-methyltransferase TrmB"/>
    <property type="match status" value="1"/>
</dbReference>
<dbReference type="Pfam" id="PF00615">
    <property type="entry name" value="RGS"/>
    <property type="match status" value="1"/>
</dbReference>
<dbReference type="Pfam" id="PF00787">
    <property type="entry name" value="PX"/>
    <property type="match status" value="1"/>
</dbReference>
<dbReference type="InterPro" id="IPR016137">
    <property type="entry name" value="RGS"/>
</dbReference>
<dbReference type="GO" id="GO:0106143">
    <property type="term" value="C:tRNA (m7G46) methyltransferase complex"/>
    <property type="evidence" value="ECO:0007669"/>
    <property type="project" value="UniProtKB-ARBA"/>
</dbReference>
<evidence type="ECO:0000256" key="4">
    <source>
        <dbReference type="ARBA" id="ARBA00022555"/>
    </source>
</evidence>
<dbReference type="InterPro" id="IPR029063">
    <property type="entry name" value="SAM-dependent_MTases_sf"/>
</dbReference>
<evidence type="ECO:0000259" key="15">
    <source>
        <dbReference type="PROSITE" id="PS51207"/>
    </source>
</evidence>
<feature type="binding site" evidence="12">
    <location>
        <position position="71"/>
    </location>
    <ligand>
        <name>S-adenosyl-L-methionine</name>
        <dbReference type="ChEBI" id="CHEBI:59789"/>
    </ligand>
</feature>
<feature type="binding site" evidence="12">
    <location>
        <begin position="94"/>
        <end position="95"/>
    </location>
    <ligand>
        <name>S-adenosyl-L-methionine</name>
        <dbReference type="ChEBI" id="CHEBI:59789"/>
    </ligand>
</feature>
<proteinExistence type="inferred from homology"/>
<evidence type="ECO:0000313" key="16">
    <source>
        <dbReference type="EMBL" id="CCJ30101.1"/>
    </source>
</evidence>
<dbReference type="UniPathway" id="UPA00989"/>
<evidence type="ECO:0000256" key="11">
    <source>
        <dbReference type="ARBA" id="ARBA00060552"/>
    </source>
</evidence>
<keyword evidence="9 12" id="KW-0694">RNA-binding</keyword>
<dbReference type="GO" id="GO:0005634">
    <property type="term" value="C:nucleus"/>
    <property type="evidence" value="ECO:0007669"/>
    <property type="project" value="UniProtKB-SubCell"/>
</dbReference>
<keyword evidence="4 12" id="KW-0820">tRNA-binding</keyword>
<dbReference type="InterPro" id="IPR036871">
    <property type="entry name" value="PX_dom_sf"/>
</dbReference>
<comment type="caution">
    <text evidence="16">The sequence shown here is derived from an EMBL/GenBank/DDBJ whole genome shotgun (WGS) entry which is preliminary data.</text>
</comment>
<comment type="function">
    <text evidence="12">Catalyzes the formation of N(7)-methylguanine at position 46 (m7G46) in tRNA.</text>
</comment>
<keyword evidence="8 12" id="KW-0819">tRNA processing</keyword>
<evidence type="ECO:0000259" key="14">
    <source>
        <dbReference type="PROSITE" id="PS50195"/>
    </source>
</evidence>
<dbReference type="InParanoid" id="L0PCI0"/>
<evidence type="ECO:0000313" key="17">
    <source>
        <dbReference type="Proteomes" id="UP000010422"/>
    </source>
</evidence>
<dbReference type="PROSITE" id="PS51207">
    <property type="entry name" value="PXA"/>
    <property type="match status" value="1"/>
</dbReference>
<dbReference type="Gene3D" id="3.30.1520.10">
    <property type="entry name" value="Phox-like domain"/>
    <property type="match status" value="1"/>
</dbReference>
<comment type="pathway">
    <text evidence="11 12">tRNA modification; N(7)-methylguanine-tRNA biosynthesis.</text>
</comment>
<evidence type="ECO:0000256" key="9">
    <source>
        <dbReference type="ARBA" id="ARBA00022884"/>
    </source>
</evidence>